<dbReference type="Gene3D" id="2.70.70.10">
    <property type="entry name" value="Glucose Permease (Domain IIA)"/>
    <property type="match status" value="1"/>
</dbReference>
<dbReference type="Pfam" id="PF01551">
    <property type="entry name" value="Peptidase_M23"/>
    <property type="match status" value="1"/>
</dbReference>
<gene>
    <name evidence="5" type="ordered locus">MROS_2540</name>
</gene>
<dbReference type="SUPFAM" id="SSF51261">
    <property type="entry name" value="Duplicated hybrid motif"/>
    <property type="match status" value="1"/>
</dbReference>
<evidence type="ECO:0000256" key="1">
    <source>
        <dbReference type="ARBA" id="ARBA00022729"/>
    </source>
</evidence>
<evidence type="ECO:0000256" key="2">
    <source>
        <dbReference type="SAM" id="Coils"/>
    </source>
</evidence>
<dbReference type="FunFam" id="2.70.70.10:FF:000006">
    <property type="entry name" value="M23 family peptidase"/>
    <property type="match status" value="1"/>
</dbReference>
<keyword evidence="3" id="KW-1133">Transmembrane helix</keyword>
<keyword evidence="3" id="KW-0472">Membrane</keyword>
<proteinExistence type="predicted"/>
<dbReference type="STRING" id="1191523.MROS_2540"/>
<evidence type="ECO:0000313" key="6">
    <source>
        <dbReference type="Proteomes" id="UP000009011"/>
    </source>
</evidence>
<dbReference type="AlphaFoldDB" id="I6Z9F4"/>
<keyword evidence="1" id="KW-0732">Signal</keyword>
<evidence type="ECO:0000256" key="3">
    <source>
        <dbReference type="SAM" id="Phobius"/>
    </source>
</evidence>
<evidence type="ECO:0000313" key="5">
    <source>
        <dbReference type="EMBL" id="AFN75770.1"/>
    </source>
</evidence>
<evidence type="ECO:0000259" key="4">
    <source>
        <dbReference type="Pfam" id="PF01551"/>
    </source>
</evidence>
<reference evidence="5 6" key="1">
    <citation type="journal article" date="2013" name="PLoS ONE">
        <title>Genomic analysis of Melioribacter roseus, facultatively anaerobic organotrophic bacterium representing a novel deep lineage within Bacteriodetes/Chlorobi group.</title>
        <authorList>
            <person name="Kadnikov V.V."/>
            <person name="Mardanov A.V."/>
            <person name="Podosokorskaya O.A."/>
            <person name="Gavrilov S.N."/>
            <person name="Kublanov I.V."/>
            <person name="Beletsky A.V."/>
            <person name="Bonch-Osmolovskaya E.A."/>
            <person name="Ravin N.V."/>
        </authorList>
    </citation>
    <scope>NUCLEOTIDE SEQUENCE [LARGE SCALE GENOMIC DNA]</scope>
    <source>
        <strain evidence="6">JCM 17771 / P3M-2</strain>
    </source>
</reference>
<dbReference type="eggNOG" id="COG0739">
    <property type="taxonomic scope" value="Bacteria"/>
</dbReference>
<protein>
    <submittedName>
        <fullName evidence="5">Peptidase M23</fullName>
    </submittedName>
</protein>
<dbReference type="EMBL" id="CP003557">
    <property type="protein sequence ID" value="AFN75770.1"/>
    <property type="molecule type" value="Genomic_DNA"/>
</dbReference>
<dbReference type="PANTHER" id="PTHR21666">
    <property type="entry name" value="PEPTIDASE-RELATED"/>
    <property type="match status" value="1"/>
</dbReference>
<dbReference type="PANTHER" id="PTHR21666:SF289">
    <property type="entry name" value="L-ALA--D-GLU ENDOPEPTIDASE"/>
    <property type="match status" value="1"/>
</dbReference>
<dbReference type="InterPro" id="IPR016047">
    <property type="entry name" value="M23ase_b-sheet_dom"/>
</dbReference>
<dbReference type="MEROPS" id="M23.011"/>
<dbReference type="KEGG" id="mro:MROS_2540"/>
<keyword evidence="3" id="KW-0812">Transmembrane</keyword>
<feature type="transmembrane region" description="Helical" evidence="3">
    <location>
        <begin position="20"/>
        <end position="46"/>
    </location>
</feature>
<feature type="domain" description="M23ase beta-sheet core" evidence="4">
    <location>
        <begin position="193"/>
        <end position="288"/>
    </location>
</feature>
<dbReference type="InterPro" id="IPR050570">
    <property type="entry name" value="Cell_wall_metabolism_enzyme"/>
</dbReference>
<organism evidence="5 6">
    <name type="scientific">Melioribacter roseus (strain DSM 23840 / JCM 17771 / VKM B-2668 / P3M-2)</name>
    <dbReference type="NCBI Taxonomy" id="1191523"/>
    <lineage>
        <taxon>Bacteria</taxon>
        <taxon>Pseudomonadati</taxon>
        <taxon>Ignavibacteriota</taxon>
        <taxon>Ignavibacteria</taxon>
        <taxon>Ignavibacteriales</taxon>
        <taxon>Melioribacteraceae</taxon>
        <taxon>Melioribacter</taxon>
    </lineage>
</organism>
<dbReference type="HOGENOM" id="CLU_029425_2_0_10"/>
<dbReference type="GO" id="GO:0004222">
    <property type="term" value="F:metalloendopeptidase activity"/>
    <property type="evidence" value="ECO:0007669"/>
    <property type="project" value="TreeGrafter"/>
</dbReference>
<dbReference type="CDD" id="cd12797">
    <property type="entry name" value="M23_peptidase"/>
    <property type="match status" value="1"/>
</dbReference>
<dbReference type="InterPro" id="IPR011055">
    <property type="entry name" value="Dup_hybrid_motif"/>
</dbReference>
<dbReference type="RefSeq" id="WP_014857200.1">
    <property type="nucleotide sequence ID" value="NC_018178.1"/>
</dbReference>
<keyword evidence="2" id="KW-0175">Coiled coil</keyword>
<accession>I6Z9F4</accession>
<sequence>MKKFYYFSKSKLKFVEVENFYKKFLFLVTFVSVVISFFIFGTYLVVNEYINPDSEIRKLKKDNALLRSRLETMTEKYVELDKRVKELKDLSYSLRLTANLDVDSSQFGTGGAVFTPLTTNNPVTISNFVKNIDNLINKVENDVVSERKNYNEIVRKLKENEVLFASMPAIKPCEGTITDDFGLRLHPILKVRRMHNGVDIITDVGTKVYAPGDGIVTFAGRRGSYGLTLEIDHGFGYKTVYAHLKQTKVRKGQKVKRGDLIALSGNSGLSTGPHLHYEVRHNDIPLNPLNFIYEDVDLFEFVKK</sequence>
<dbReference type="Proteomes" id="UP000009011">
    <property type="component" value="Chromosome"/>
</dbReference>
<feature type="coiled-coil region" evidence="2">
    <location>
        <begin position="56"/>
        <end position="90"/>
    </location>
</feature>
<dbReference type="OrthoDB" id="9810477at2"/>
<name>I6Z9F4_MELRP</name>
<keyword evidence="6" id="KW-1185">Reference proteome</keyword>